<dbReference type="InterPro" id="IPR011990">
    <property type="entry name" value="TPR-like_helical_dom_sf"/>
</dbReference>
<dbReference type="SUPFAM" id="SSF48452">
    <property type="entry name" value="TPR-like"/>
    <property type="match status" value="1"/>
</dbReference>
<dbReference type="AlphaFoldDB" id="A0A0K1E8V7"/>
<dbReference type="Gene3D" id="1.25.40.10">
    <property type="entry name" value="Tetratricopeptide repeat domain"/>
    <property type="match status" value="1"/>
</dbReference>
<evidence type="ECO:0008006" key="4">
    <source>
        <dbReference type="Google" id="ProtNLM"/>
    </source>
</evidence>
<keyword evidence="3" id="KW-1185">Reference proteome</keyword>
<sequence length="483" mass="49719">MLYRTRWLSRRAGDSLSVALTLAVTLSATLTPSLAFAQRSESPRAATDARSPGSARNVTPGGRPADATRAQAPRNPKATTSPQKVDGAKDTASAAALFDRGMAAMAAGRFEAGCKALADSQRLDPQPETLFTLAACEAGRGRVATATSLYDEYLALYEGMTRAEKAGQRQRPQVAQGERDRLRAEIPMLTVSLPAQTPAGTVVTWNGEVLGPDALNQAVPVDPGEHLFSTQAPGVPSWEGRVTIKPKQKKHVTLRVNAPKAPTKPAVRRQALAPATPPTATLGLMAYLSTLRSAFTTPLHAAFGATCTRPFEDGFTVVTRPCPASSVTTAAMALAARLVPLAPVPPVMTEDAAARAMVHLEGHASGHAKSGLQVGHRAVGGVRGALALHAKGSVEKHCRDTVTRRHDTACDASGMGPTERVKGSGSSAVGLAAGATGLVSAAVTLSNGASVATAVEGSGASWTSSCLLAAGPDGAWVGAKGAW</sequence>
<feature type="region of interest" description="Disordered" evidence="1">
    <location>
        <begin position="37"/>
        <end position="89"/>
    </location>
</feature>
<evidence type="ECO:0000313" key="3">
    <source>
        <dbReference type="Proteomes" id="UP000067626"/>
    </source>
</evidence>
<proteinExistence type="predicted"/>
<evidence type="ECO:0000256" key="1">
    <source>
        <dbReference type="SAM" id="MobiDB-lite"/>
    </source>
</evidence>
<reference evidence="2 3" key="1">
    <citation type="submission" date="2015-07" db="EMBL/GenBank/DDBJ databases">
        <title>Genome analysis of myxobacterium Chondromyces crocatus Cm c5 reveals a high potential for natural compound synthesis and the genetic basis for the loss of fruiting body formation.</title>
        <authorList>
            <person name="Zaburannyi N."/>
            <person name="Bunk B."/>
            <person name="Maier J."/>
            <person name="Overmann J."/>
            <person name="Mueller R."/>
        </authorList>
    </citation>
    <scope>NUCLEOTIDE SEQUENCE [LARGE SCALE GENOMIC DNA]</scope>
    <source>
        <strain evidence="2 3">Cm c5</strain>
    </source>
</reference>
<organism evidence="2 3">
    <name type="scientific">Chondromyces crocatus</name>
    <dbReference type="NCBI Taxonomy" id="52"/>
    <lineage>
        <taxon>Bacteria</taxon>
        <taxon>Pseudomonadati</taxon>
        <taxon>Myxococcota</taxon>
        <taxon>Polyangia</taxon>
        <taxon>Polyangiales</taxon>
        <taxon>Polyangiaceae</taxon>
        <taxon>Chondromyces</taxon>
    </lineage>
</organism>
<dbReference type="EMBL" id="CP012159">
    <property type="protein sequence ID" value="AKT37300.1"/>
    <property type="molecule type" value="Genomic_DNA"/>
</dbReference>
<name>A0A0K1E8V7_CHOCO</name>
<gene>
    <name evidence="2" type="ORF">CMC5_014310</name>
</gene>
<dbReference type="KEGG" id="ccro:CMC5_014310"/>
<dbReference type="Proteomes" id="UP000067626">
    <property type="component" value="Chromosome"/>
</dbReference>
<protein>
    <recommendedName>
        <fullName evidence="4">PEGA domain-containing protein</fullName>
    </recommendedName>
</protein>
<accession>A0A0K1E8V7</accession>
<evidence type="ECO:0000313" key="2">
    <source>
        <dbReference type="EMBL" id="AKT37300.1"/>
    </source>
</evidence>